<keyword evidence="2 6" id="KW-0812">Transmembrane</keyword>
<feature type="region of interest" description="Disordered" evidence="5">
    <location>
        <begin position="205"/>
        <end position="241"/>
    </location>
</feature>
<evidence type="ECO:0000256" key="3">
    <source>
        <dbReference type="ARBA" id="ARBA00022989"/>
    </source>
</evidence>
<dbReference type="GO" id="GO:0016020">
    <property type="term" value="C:membrane"/>
    <property type="evidence" value="ECO:0007669"/>
    <property type="project" value="UniProtKB-SubCell"/>
</dbReference>
<evidence type="ECO:0000313" key="8">
    <source>
        <dbReference type="EMBL" id="QLQ78652.1"/>
    </source>
</evidence>
<dbReference type="Pfam" id="PF01284">
    <property type="entry name" value="MARVEL"/>
    <property type="match status" value="1"/>
</dbReference>
<keyword evidence="4 6" id="KW-0472">Membrane</keyword>
<feature type="domain" description="MARVEL" evidence="7">
    <location>
        <begin position="28"/>
        <end position="150"/>
    </location>
</feature>
<proteinExistence type="predicted"/>
<feature type="transmembrane region" description="Helical" evidence="6">
    <location>
        <begin position="96"/>
        <end position="114"/>
    </location>
</feature>
<dbReference type="Proteomes" id="UP000510647">
    <property type="component" value="Chromosome 1"/>
</dbReference>
<comment type="subcellular location">
    <subcellularLocation>
        <location evidence="1">Membrane</location>
        <topology evidence="1">Multi-pass membrane protein</topology>
    </subcellularLocation>
</comment>
<evidence type="ECO:0000256" key="4">
    <source>
        <dbReference type="ARBA" id="ARBA00023136"/>
    </source>
</evidence>
<dbReference type="PANTHER" id="PTHR37451">
    <property type="entry name" value="MARVEL DOMAIN"/>
    <property type="match status" value="1"/>
</dbReference>
<accession>A0A7H9HQQ5</accession>
<protein>
    <recommendedName>
        <fullName evidence="7">MARVEL domain-containing protein</fullName>
    </recommendedName>
</protein>
<gene>
    <name evidence="8" type="ORF">HG537_0A09000</name>
</gene>
<reference evidence="8 9" key="1">
    <citation type="submission" date="2020-06" db="EMBL/GenBank/DDBJ databases">
        <title>The yeast mating-type switching endonuclease HO is a domesticated member of an unorthodox homing genetic element family.</title>
        <authorList>
            <person name="Coughlan A.Y."/>
            <person name="Lombardi L."/>
            <person name="Braun-Galleani S."/>
            <person name="Martos A.R."/>
            <person name="Galeote V."/>
            <person name="Bigey F."/>
            <person name="Dequin S."/>
            <person name="Byrne K.P."/>
            <person name="Wolfe K.H."/>
        </authorList>
    </citation>
    <scope>NUCLEOTIDE SEQUENCE [LARGE SCALE GENOMIC DNA]</scope>
    <source>
        <strain evidence="8 9">CBS2947</strain>
    </source>
</reference>
<evidence type="ECO:0000256" key="6">
    <source>
        <dbReference type="SAM" id="Phobius"/>
    </source>
</evidence>
<feature type="transmembrane region" description="Helical" evidence="6">
    <location>
        <begin position="59"/>
        <end position="84"/>
    </location>
</feature>
<evidence type="ECO:0000313" key="9">
    <source>
        <dbReference type="Proteomes" id="UP000510647"/>
    </source>
</evidence>
<evidence type="ECO:0000259" key="7">
    <source>
        <dbReference type="Pfam" id="PF01284"/>
    </source>
</evidence>
<dbReference type="PANTHER" id="PTHR37451:SF1">
    <property type="entry name" value="MARVEL DOMAIN-CONTAINING PROTEIN"/>
    <property type="match status" value="1"/>
</dbReference>
<dbReference type="AlphaFoldDB" id="A0A7H9HQQ5"/>
<evidence type="ECO:0000256" key="1">
    <source>
        <dbReference type="ARBA" id="ARBA00004141"/>
    </source>
</evidence>
<evidence type="ECO:0000256" key="5">
    <source>
        <dbReference type="SAM" id="MobiDB-lite"/>
    </source>
</evidence>
<feature type="compositionally biased region" description="Low complexity" evidence="5">
    <location>
        <begin position="230"/>
        <end position="241"/>
    </location>
</feature>
<organism evidence="8 9">
    <name type="scientific">Torulaspora globosa</name>
    <dbReference type="NCBI Taxonomy" id="48254"/>
    <lineage>
        <taxon>Eukaryota</taxon>
        <taxon>Fungi</taxon>
        <taxon>Dikarya</taxon>
        <taxon>Ascomycota</taxon>
        <taxon>Saccharomycotina</taxon>
        <taxon>Saccharomycetes</taxon>
        <taxon>Saccharomycetales</taxon>
        <taxon>Saccharomycetaceae</taxon>
        <taxon>Torulaspora</taxon>
    </lineage>
</organism>
<feature type="transmembrane region" description="Helical" evidence="6">
    <location>
        <begin position="28"/>
        <end position="47"/>
    </location>
</feature>
<dbReference type="OrthoDB" id="4067276at2759"/>
<dbReference type="EMBL" id="CP059267">
    <property type="protein sequence ID" value="QLQ78652.1"/>
    <property type="molecule type" value="Genomic_DNA"/>
</dbReference>
<keyword evidence="3 6" id="KW-1133">Transmembrane helix</keyword>
<feature type="transmembrane region" description="Helical" evidence="6">
    <location>
        <begin position="134"/>
        <end position="160"/>
    </location>
</feature>
<name>A0A7H9HQQ5_9SACH</name>
<sequence length="241" mass="25572">MSESEKQGKVLVLSRPVGWKGPLLAARVVRIAQFVFTVVTLGLTARAKDYFTGEPTADYGVAVSVMSLVYLIVIFCTSLFLGGYFMAGPILVCETLFLIFWLTAFVALAAEFGTGSCDSLYWGKSACQAAQASIAMAAVCMVLFAVSLVLLVLYTVIPVVRTLGSDRLWRRAAVMNASFDRGTGLLIYSAPAPVADPEIGVAADRQVTSSSGEPMEAEKAMEPADPLEPEPALTAPGTATQ</sequence>
<evidence type="ECO:0000256" key="2">
    <source>
        <dbReference type="ARBA" id="ARBA00022692"/>
    </source>
</evidence>
<keyword evidence="9" id="KW-1185">Reference proteome</keyword>
<dbReference type="InterPro" id="IPR008253">
    <property type="entry name" value="Marvel"/>
</dbReference>